<evidence type="ECO:0000313" key="1">
    <source>
        <dbReference type="EMBL" id="CBG87393.1"/>
    </source>
</evidence>
<dbReference type="HOGENOM" id="CLU_1632625_0_0_6"/>
<evidence type="ECO:0000313" key="2">
    <source>
        <dbReference type="Proteomes" id="UP000001889"/>
    </source>
</evidence>
<dbReference type="AlphaFoldDB" id="D2TMP8"/>
<dbReference type="Proteomes" id="UP000001889">
    <property type="component" value="Chromosome"/>
</dbReference>
<sequence length="162" mass="18514">MLTQLAAAFRSKSSIGPKLAALPKITRICRIASLAKSYLLRRKSLTTGFPVMNAGQEENQTQIDVYETNRFKKTVDKLPEALQEEVEDQIDIILANPQIGELKKGDLSHLRVHKFRLNGQLTLLGYTWLEDKIELYLLHVGSHENFYDEQKKHRKADLKLIG</sequence>
<dbReference type="SUPFAM" id="SSF143011">
    <property type="entry name" value="RelE-like"/>
    <property type="match status" value="1"/>
</dbReference>
<dbReference type="InterPro" id="IPR031552">
    <property type="entry name" value="ParE-like_toxin"/>
</dbReference>
<name>D2TMP8_CITRI</name>
<dbReference type="eggNOG" id="COG2026">
    <property type="taxonomic scope" value="Bacteria"/>
</dbReference>
<dbReference type="KEGG" id="cro:ROD_06181"/>
<dbReference type="EMBL" id="FN543502">
    <property type="protein sequence ID" value="CBG87393.1"/>
    <property type="molecule type" value="Genomic_DNA"/>
</dbReference>
<dbReference type="Pfam" id="PF15781">
    <property type="entry name" value="ParE-like_toxin"/>
    <property type="match status" value="1"/>
</dbReference>
<evidence type="ECO:0008006" key="3">
    <source>
        <dbReference type="Google" id="ProtNLM"/>
    </source>
</evidence>
<dbReference type="STRING" id="637910.ROD_06181"/>
<accession>D2TMP8</accession>
<keyword evidence="2" id="KW-1185">Reference proteome</keyword>
<gene>
    <name evidence="1" type="ordered locus">ROD_06181</name>
</gene>
<reference evidence="1 2" key="1">
    <citation type="journal article" date="2010" name="J. Bacteriol.">
        <title>The Citrobacter rodentium genome sequence reveals convergent evolution with human pathogenic Escherichia coli.</title>
        <authorList>
            <person name="Petty N.K."/>
            <person name="Bulgin R."/>
            <person name="Crepin V.F."/>
            <person name="Cerdeno-Tarraga A.M."/>
            <person name="Schroeder G.N."/>
            <person name="Quail M.A."/>
            <person name="Lennard N."/>
            <person name="Corton C."/>
            <person name="Barron A."/>
            <person name="Clark L."/>
            <person name="Toribio A.L."/>
            <person name="Parkhill J."/>
            <person name="Dougan G."/>
            <person name="Frankel G."/>
            <person name="Thomson N.R."/>
        </authorList>
    </citation>
    <scope>NUCLEOTIDE SEQUENCE [LARGE SCALE GENOMIC DNA]</scope>
    <source>
        <strain evidence="1 2">ICC168</strain>
    </source>
</reference>
<organism evidence="1 2">
    <name type="scientific">Citrobacter rodentium (strain ICC168)</name>
    <name type="common">Citrobacter freundii biotype 4280</name>
    <dbReference type="NCBI Taxonomy" id="637910"/>
    <lineage>
        <taxon>Bacteria</taxon>
        <taxon>Pseudomonadati</taxon>
        <taxon>Pseudomonadota</taxon>
        <taxon>Gammaproteobacteria</taxon>
        <taxon>Enterobacterales</taxon>
        <taxon>Enterobacteriaceae</taxon>
        <taxon>Citrobacter</taxon>
    </lineage>
</organism>
<dbReference type="InterPro" id="IPR035093">
    <property type="entry name" value="RelE/ParE_toxin_dom_sf"/>
</dbReference>
<proteinExistence type="predicted"/>
<dbReference type="Gene3D" id="3.30.2310.20">
    <property type="entry name" value="RelE-like"/>
    <property type="match status" value="1"/>
</dbReference>
<protein>
    <recommendedName>
        <fullName evidence="3">Type II toxin-antitoxin system RelE/ParE family toxin</fullName>
    </recommendedName>
</protein>